<evidence type="ECO:0000256" key="1">
    <source>
        <dbReference type="ARBA" id="ARBA00004273"/>
    </source>
</evidence>
<evidence type="ECO:0000313" key="7">
    <source>
        <dbReference type="EMBL" id="KAL1490943.1"/>
    </source>
</evidence>
<evidence type="ECO:0000256" key="5">
    <source>
        <dbReference type="ARBA" id="ARBA00023136"/>
    </source>
</evidence>
<keyword evidence="4" id="KW-0496">Mitochondrion</keyword>
<keyword evidence="8" id="KW-1185">Reference proteome</keyword>
<accession>A0ABD1E8E3</accession>
<dbReference type="GO" id="GO:0005743">
    <property type="term" value="C:mitochondrial inner membrane"/>
    <property type="evidence" value="ECO:0007669"/>
    <property type="project" value="UniProtKB-SubCell"/>
</dbReference>
<evidence type="ECO:0008006" key="9">
    <source>
        <dbReference type="Google" id="ProtNLM"/>
    </source>
</evidence>
<comment type="similarity">
    <text evidence="6">Belongs to the NDUFAF6 family.</text>
</comment>
<evidence type="ECO:0000313" key="8">
    <source>
        <dbReference type="Proteomes" id="UP001566132"/>
    </source>
</evidence>
<organism evidence="7 8">
    <name type="scientific">Hypothenemus hampei</name>
    <name type="common">Coffee berry borer</name>
    <dbReference type="NCBI Taxonomy" id="57062"/>
    <lineage>
        <taxon>Eukaryota</taxon>
        <taxon>Metazoa</taxon>
        <taxon>Ecdysozoa</taxon>
        <taxon>Arthropoda</taxon>
        <taxon>Hexapoda</taxon>
        <taxon>Insecta</taxon>
        <taxon>Pterygota</taxon>
        <taxon>Neoptera</taxon>
        <taxon>Endopterygota</taxon>
        <taxon>Coleoptera</taxon>
        <taxon>Polyphaga</taxon>
        <taxon>Cucujiformia</taxon>
        <taxon>Curculionidae</taxon>
        <taxon>Scolytinae</taxon>
        <taxon>Hypothenemus</taxon>
    </lineage>
</organism>
<dbReference type="EMBL" id="JBDJPC010000009">
    <property type="protein sequence ID" value="KAL1490943.1"/>
    <property type="molecule type" value="Genomic_DNA"/>
</dbReference>
<evidence type="ECO:0000256" key="2">
    <source>
        <dbReference type="ARBA" id="ARBA00022792"/>
    </source>
</evidence>
<keyword evidence="5" id="KW-0472">Membrane</keyword>
<protein>
    <recommendedName>
        <fullName evidence="9">NADH dehydrogenase (Ubiquinone) complex I, assembly factor 6</fullName>
    </recommendedName>
</protein>
<dbReference type="Gene3D" id="1.10.600.10">
    <property type="entry name" value="Farnesyl Diphosphate Synthase"/>
    <property type="match status" value="1"/>
</dbReference>
<gene>
    <name evidence="7" type="ORF">ABEB36_011612</name>
</gene>
<dbReference type="PANTHER" id="PTHR21181">
    <property type="match status" value="1"/>
</dbReference>
<comment type="caution">
    <text evidence="7">The sequence shown here is derived from an EMBL/GenBank/DDBJ whole genome shotgun (WGS) entry which is preliminary data.</text>
</comment>
<reference evidence="7 8" key="1">
    <citation type="submission" date="2024-05" db="EMBL/GenBank/DDBJ databases">
        <title>Genetic variation in Jamaican populations of the coffee berry borer (Hypothenemus hampei).</title>
        <authorList>
            <person name="Errbii M."/>
            <person name="Myrie A."/>
        </authorList>
    </citation>
    <scope>NUCLEOTIDE SEQUENCE [LARGE SCALE GENOMIC DNA]</scope>
    <source>
        <strain evidence="7">JA-Hopewell-2020-01-JO</strain>
        <tissue evidence="7">Whole body</tissue>
    </source>
</reference>
<dbReference type="Proteomes" id="UP001566132">
    <property type="component" value="Unassembled WGS sequence"/>
</dbReference>
<dbReference type="InterPro" id="IPR008949">
    <property type="entry name" value="Isoprenoid_synthase_dom_sf"/>
</dbReference>
<name>A0ABD1E8E3_HYPHA</name>
<keyword evidence="3" id="KW-0809">Transit peptide</keyword>
<evidence type="ECO:0000256" key="6">
    <source>
        <dbReference type="ARBA" id="ARBA00038273"/>
    </source>
</evidence>
<dbReference type="SUPFAM" id="SSF48576">
    <property type="entry name" value="Terpenoid synthases"/>
    <property type="match status" value="1"/>
</dbReference>
<dbReference type="Pfam" id="PF00494">
    <property type="entry name" value="SQS_PSY"/>
    <property type="match status" value="1"/>
</dbReference>
<sequence length="304" mass="35498">MNNFKVFKLRATIFKTILRYKSTQSSAEYCLDSIKKYDYENFLCTLLLQNLARSVALAVRGLNVEISRVTEQVSQVNTGLMRLKFWEEAIDKCYLKDFKQVPKHPVAIELFKAISRTNLSKRYLKNLVVARQNTIDSKHFRLIDDLEKYVEQTVSSTYYLILEGSNVRNLDIDHAASHLGKAQGIVQHLRSIPYSRKLNFIQIPEEVLVKNRVSQEEILRGTVSKALTDCVYEIASRAHQHLQKSKQLQMKIPRGETKRVFLPAIPVEIYLDKLQQVEYNVFDPELQRRSWTLLPKLYFGIWKK</sequence>
<keyword evidence="2" id="KW-0999">Mitochondrion inner membrane</keyword>
<dbReference type="InterPro" id="IPR002060">
    <property type="entry name" value="Squ/phyt_synthse"/>
</dbReference>
<dbReference type="AlphaFoldDB" id="A0ABD1E8E3"/>
<dbReference type="PANTHER" id="PTHR21181:SF13">
    <property type="entry name" value="NADH DEHYDROGENASE (UBIQUINONE) COMPLEX I, ASSEMBLY FACTOR 6"/>
    <property type="match status" value="1"/>
</dbReference>
<proteinExistence type="inferred from homology"/>
<evidence type="ECO:0000256" key="3">
    <source>
        <dbReference type="ARBA" id="ARBA00022946"/>
    </source>
</evidence>
<comment type="subcellular location">
    <subcellularLocation>
        <location evidence="1">Mitochondrion inner membrane</location>
    </subcellularLocation>
</comment>
<evidence type="ECO:0000256" key="4">
    <source>
        <dbReference type="ARBA" id="ARBA00023128"/>
    </source>
</evidence>